<dbReference type="GO" id="GO:0016811">
    <property type="term" value="F:hydrolase activity, acting on carbon-nitrogen (but not peptide) bonds, in linear amides"/>
    <property type="evidence" value="ECO:0007669"/>
    <property type="project" value="TreeGrafter"/>
</dbReference>
<proteinExistence type="predicted"/>
<reference evidence="1 2" key="1">
    <citation type="submission" date="2007-08" db="EMBL/GenBank/DDBJ databases">
        <title>Complete sequence of Shewanella sediminis HAW-EB3.</title>
        <authorList>
            <consortium name="US DOE Joint Genome Institute"/>
            <person name="Copeland A."/>
            <person name="Lucas S."/>
            <person name="Lapidus A."/>
            <person name="Barry K."/>
            <person name="Glavina del Rio T."/>
            <person name="Dalin E."/>
            <person name="Tice H."/>
            <person name="Pitluck S."/>
            <person name="Chertkov O."/>
            <person name="Brettin T."/>
            <person name="Bruce D."/>
            <person name="Detter J.C."/>
            <person name="Han C."/>
            <person name="Schmutz J."/>
            <person name="Larimer F."/>
            <person name="Land M."/>
            <person name="Hauser L."/>
            <person name="Kyrpides N."/>
            <person name="Kim E."/>
            <person name="Zhao J.-S."/>
            <person name="Richardson P."/>
        </authorList>
    </citation>
    <scope>NUCLEOTIDE SEQUENCE [LARGE SCALE GENOMIC DNA]</scope>
    <source>
        <strain evidence="1 2">HAW-EB3</strain>
    </source>
</reference>
<dbReference type="PANTHER" id="PTHR12993">
    <property type="entry name" value="N-ACETYLGLUCOSAMINYL-PHOSPHATIDYLINOSITOL DE-N-ACETYLASE-RELATED"/>
    <property type="match status" value="1"/>
</dbReference>
<dbReference type="PANTHER" id="PTHR12993:SF11">
    <property type="entry name" value="N-ACETYLGLUCOSAMINYL-PHOSPHATIDYLINOSITOL DE-N-ACETYLASE"/>
    <property type="match status" value="1"/>
</dbReference>
<dbReference type="EMBL" id="CP000821">
    <property type="protein sequence ID" value="ABV38640.1"/>
    <property type="molecule type" value="Genomic_DNA"/>
</dbReference>
<dbReference type="HOGENOM" id="CLU_049311_4_1_6"/>
<sequence precursor="true">MGQRIRLTLILLMLAISVTGCHLENGREQFDGSYSMEPVEEMAGDLSVVVIFAHPDDETWISGTLAKLSDHGVKVFPVYATSGDAGSDHSGQGLSGSELALIREQEAIAASQILGLQSPIFLRLPDGKLNKYSEEIIKQLNSILEQEKPTAILTFVEGGITDNRDHKTLNRLVSAHFNRLAGYFGVSYYRAESLAKSANKFGFDYKVAMPIEDAGVTIRVDVSSYKTKRVKAMASHKTQFPSIMIKAYTDYAESVPLEEIITINGGSCSVLIRLLE</sequence>
<dbReference type="PROSITE" id="PS51257">
    <property type="entry name" value="PROKAR_LIPOPROTEIN"/>
    <property type="match status" value="1"/>
</dbReference>
<organism evidence="1 2">
    <name type="scientific">Shewanella sediminis (strain HAW-EB3)</name>
    <dbReference type="NCBI Taxonomy" id="425104"/>
    <lineage>
        <taxon>Bacteria</taxon>
        <taxon>Pseudomonadati</taxon>
        <taxon>Pseudomonadota</taxon>
        <taxon>Gammaproteobacteria</taxon>
        <taxon>Alteromonadales</taxon>
        <taxon>Shewanellaceae</taxon>
        <taxon>Shewanella</taxon>
    </lineage>
</organism>
<evidence type="ECO:0000313" key="2">
    <source>
        <dbReference type="Proteomes" id="UP000002015"/>
    </source>
</evidence>
<dbReference type="STRING" id="425104.Ssed_4036"/>
<dbReference type="SUPFAM" id="SSF102588">
    <property type="entry name" value="LmbE-like"/>
    <property type="match status" value="1"/>
</dbReference>
<name>A8G0L7_SHESH</name>
<dbReference type="eggNOG" id="COG2120">
    <property type="taxonomic scope" value="Bacteria"/>
</dbReference>
<accession>A8G0L7</accession>
<dbReference type="KEGG" id="sse:Ssed_4036"/>
<protein>
    <submittedName>
        <fullName evidence="1">Uncharacterized protein LmbE-like protein</fullName>
    </submittedName>
</protein>
<gene>
    <name evidence="1" type="ordered locus">Ssed_4036</name>
</gene>
<dbReference type="Gene3D" id="3.40.50.10320">
    <property type="entry name" value="LmbE-like"/>
    <property type="match status" value="1"/>
</dbReference>
<evidence type="ECO:0000313" key="1">
    <source>
        <dbReference type="EMBL" id="ABV38640.1"/>
    </source>
</evidence>
<dbReference type="InterPro" id="IPR024078">
    <property type="entry name" value="LmbE-like_dom_sf"/>
</dbReference>
<dbReference type="AlphaFoldDB" id="A8G0L7"/>
<keyword evidence="2" id="KW-1185">Reference proteome</keyword>
<dbReference type="InterPro" id="IPR003737">
    <property type="entry name" value="GlcNAc_PI_deacetylase-related"/>
</dbReference>
<dbReference type="Pfam" id="PF02585">
    <property type="entry name" value="PIG-L"/>
    <property type="match status" value="1"/>
</dbReference>
<dbReference type="Proteomes" id="UP000002015">
    <property type="component" value="Chromosome"/>
</dbReference>